<organism evidence="1 2">
    <name type="scientific">Ottowia pentelensis</name>
    <dbReference type="NCBI Taxonomy" id="511108"/>
    <lineage>
        <taxon>Bacteria</taxon>
        <taxon>Pseudomonadati</taxon>
        <taxon>Pseudomonadota</taxon>
        <taxon>Betaproteobacteria</taxon>
        <taxon>Burkholderiales</taxon>
        <taxon>Comamonadaceae</taxon>
        <taxon>Ottowia</taxon>
    </lineage>
</organism>
<evidence type="ECO:0000313" key="1">
    <source>
        <dbReference type="EMBL" id="MFC0591353.1"/>
    </source>
</evidence>
<dbReference type="Proteomes" id="UP001589834">
    <property type="component" value="Unassembled WGS sequence"/>
</dbReference>
<keyword evidence="2" id="KW-1185">Reference proteome</keyword>
<dbReference type="EMBL" id="JBHLTN010000004">
    <property type="protein sequence ID" value="MFC0591353.1"/>
    <property type="molecule type" value="Genomic_DNA"/>
</dbReference>
<dbReference type="GO" id="GO:0004519">
    <property type="term" value="F:endonuclease activity"/>
    <property type="evidence" value="ECO:0007669"/>
    <property type="project" value="UniProtKB-KW"/>
</dbReference>
<reference evidence="1 2" key="1">
    <citation type="submission" date="2024-09" db="EMBL/GenBank/DDBJ databases">
        <authorList>
            <person name="Sun Q."/>
            <person name="Mori K."/>
        </authorList>
    </citation>
    <scope>NUCLEOTIDE SEQUENCE [LARGE SCALE GENOMIC DNA]</scope>
    <source>
        <strain evidence="1 2">NCAIM B.02336</strain>
    </source>
</reference>
<sequence>VSSRKPFGLATNFKGKASNARLHQPIQLFENQRIGWIGRDDIAVNAEWIDEWKVLMTRVQGTSAAVETKFLGKPIIAGPGTACTETYLVAGHFHSEAEAKHYASYLRTRFVRFLVSLRKSTQDAARGVYAFVPDLPLDQEWTDAKLYKRYGLTKEEVAFIESQVAEHDDELFDSSVSDDGDDE</sequence>
<gene>
    <name evidence="1" type="ORF">ACFFGG_02170</name>
</gene>
<keyword evidence="1" id="KW-0378">Hydrolase</keyword>
<keyword evidence="1" id="KW-0540">Nuclease</keyword>
<evidence type="ECO:0000313" key="2">
    <source>
        <dbReference type="Proteomes" id="UP001589834"/>
    </source>
</evidence>
<name>A0ABV6PQL6_9BURK</name>
<comment type="caution">
    <text evidence="1">The sequence shown here is derived from an EMBL/GenBank/DDBJ whole genome shotgun (WGS) entry which is preliminary data.</text>
</comment>
<protein>
    <submittedName>
        <fullName evidence="1">Restriction endonuclease</fullName>
    </submittedName>
</protein>
<keyword evidence="1" id="KW-0255">Endonuclease</keyword>
<feature type="non-terminal residue" evidence="1">
    <location>
        <position position="1"/>
    </location>
</feature>
<proteinExistence type="predicted"/>
<accession>A0ABV6PQL6</accession>